<dbReference type="InterPro" id="IPR002470">
    <property type="entry name" value="Peptidase_S9A"/>
</dbReference>
<feature type="region of interest" description="Disordered" evidence="5">
    <location>
        <begin position="1"/>
        <end position="26"/>
    </location>
</feature>
<dbReference type="InterPro" id="IPR001375">
    <property type="entry name" value="Peptidase_S9_cat"/>
</dbReference>
<evidence type="ECO:0000256" key="2">
    <source>
        <dbReference type="ARBA" id="ARBA00022670"/>
    </source>
</evidence>
<evidence type="ECO:0000256" key="1">
    <source>
        <dbReference type="ARBA" id="ARBA00005228"/>
    </source>
</evidence>
<dbReference type="Proteomes" id="UP000247118">
    <property type="component" value="Chromosome"/>
</dbReference>
<dbReference type="EMBL" id="CP029604">
    <property type="protein sequence ID" value="AWO82846.1"/>
    <property type="molecule type" value="Genomic_DNA"/>
</dbReference>
<evidence type="ECO:0000313" key="9">
    <source>
        <dbReference type="Proteomes" id="UP000247118"/>
    </source>
</evidence>
<dbReference type="PROSITE" id="PS00708">
    <property type="entry name" value="PRO_ENDOPEP_SER"/>
    <property type="match status" value="1"/>
</dbReference>
<evidence type="ECO:0000313" key="8">
    <source>
        <dbReference type="EMBL" id="AWO82846.1"/>
    </source>
</evidence>
<dbReference type="GeneID" id="32686931"/>
<reference evidence="8 9" key="1">
    <citation type="submission" date="2018-05" db="EMBL/GenBank/DDBJ databases">
        <title>Complete genome sequence of Gordonia terrae NRRL B-16283.</title>
        <authorList>
            <person name="Garlena R.A."/>
            <person name="Russell D.A."/>
            <person name="Hatfull G.F."/>
        </authorList>
    </citation>
    <scope>NUCLEOTIDE SEQUENCE [LARGE SCALE GENOMIC DNA]</scope>
    <source>
        <strain evidence="8 9">NRRL B-16283</strain>
    </source>
</reference>
<dbReference type="SUPFAM" id="SSF50993">
    <property type="entry name" value="Peptidase/esterase 'gauge' domain"/>
    <property type="match status" value="1"/>
</dbReference>
<comment type="similarity">
    <text evidence="1">Belongs to the peptidase S9A family.</text>
</comment>
<proteinExistence type="inferred from homology"/>
<accession>A0AAD0K4Z4</accession>
<keyword evidence="3 8" id="KW-0378">Hydrolase</keyword>
<keyword evidence="4" id="KW-0720">Serine protease</keyword>
<feature type="compositionally biased region" description="Low complexity" evidence="5">
    <location>
        <begin position="8"/>
        <end position="20"/>
    </location>
</feature>
<dbReference type="PRINTS" id="PR00862">
    <property type="entry name" value="PROLIGOPTASE"/>
</dbReference>
<dbReference type="PANTHER" id="PTHR11757">
    <property type="entry name" value="PROTEASE FAMILY S9A OLIGOPEPTIDASE"/>
    <property type="match status" value="1"/>
</dbReference>
<protein>
    <submittedName>
        <fullName evidence="8">S9 family peptidase</fullName>
        <ecNumber evidence="8">3.4.21.83</ecNumber>
    </submittedName>
</protein>
<dbReference type="Gene3D" id="2.130.10.120">
    <property type="entry name" value="Prolyl oligopeptidase, N-terminal domain"/>
    <property type="match status" value="1"/>
</dbReference>
<dbReference type="GO" id="GO:0006508">
    <property type="term" value="P:proteolysis"/>
    <property type="evidence" value="ECO:0007669"/>
    <property type="project" value="UniProtKB-KW"/>
</dbReference>
<dbReference type="PANTHER" id="PTHR11757:SF19">
    <property type="entry name" value="PROLYL ENDOPEPTIDASE-LIKE"/>
    <property type="match status" value="1"/>
</dbReference>
<dbReference type="SUPFAM" id="SSF53474">
    <property type="entry name" value="alpha/beta-Hydrolases"/>
    <property type="match status" value="1"/>
</dbReference>
<evidence type="ECO:0000256" key="5">
    <source>
        <dbReference type="SAM" id="MobiDB-lite"/>
    </source>
</evidence>
<dbReference type="InterPro" id="IPR051543">
    <property type="entry name" value="Serine_Peptidase_S9A"/>
</dbReference>
<dbReference type="AlphaFoldDB" id="A0AAD0K4Z4"/>
<keyword evidence="2" id="KW-0645">Protease</keyword>
<dbReference type="InterPro" id="IPR029058">
    <property type="entry name" value="AB_hydrolase_fold"/>
</dbReference>
<evidence type="ECO:0000259" key="6">
    <source>
        <dbReference type="Pfam" id="PF00326"/>
    </source>
</evidence>
<gene>
    <name evidence="8" type="ORF">DLJ61_04170</name>
</gene>
<dbReference type="EC" id="3.4.21.83" evidence="8"/>
<evidence type="ECO:0000256" key="3">
    <source>
        <dbReference type="ARBA" id="ARBA00022801"/>
    </source>
</evidence>
<dbReference type="Pfam" id="PF00326">
    <property type="entry name" value="Peptidase_S9"/>
    <property type="match status" value="1"/>
</dbReference>
<feature type="domain" description="Peptidase S9A N-terminal" evidence="7">
    <location>
        <begin position="15"/>
        <end position="444"/>
    </location>
</feature>
<dbReference type="GO" id="GO:0004252">
    <property type="term" value="F:serine-type endopeptidase activity"/>
    <property type="evidence" value="ECO:0007669"/>
    <property type="project" value="UniProtKB-EC"/>
</dbReference>
<dbReference type="Gene3D" id="3.40.50.1820">
    <property type="entry name" value="alpha/beta hydrolase"/>
    <property type="match status" value="1"/>
</dbReference>
<evidence type="ECO:0000259" key="7">
    <source>
        <dbReference type="Pfam" id="PF02897"/>
    </source>
</evidence>
<feature type="domain" description="Peptidase S9 prolyl oligopeptidase catalytic" evidence="6">
    <location>
        <begin position="504"/>
        <end position="720"/>
    </location>
</feature>
<dbReference type="InterPro" id="IPR002471">
    <property type="entry name" value="Pept_S9_AS"/>
</dbReference>
<dbReference type="Pfam" id="PF02897">
    <property type="entry name" value="Peptidase_S9_N"/>
    <property type="match status" value="1"/>
</dbReference>
<evidence type="ECO:0000256" key="4">
    <source>
        <dbReference type="ARBA" id="ARBA00022825"/>
    </source>
</evidence>
<dbReference type="InterPro" id="IPR023302">
    <property type="entry name" value="Pept_S9A_N"/>
</dbReference>
<name>A0AAD0K4Z4_9ACTN</name>
<dbReference type="RefSeq" id="WP_004020627.1">
    <property type="nucleotide sequence ID" value="NZ_CABEIC010000002.1"/>
</dbReference>
<organism evidence="8 9">
    <name type="scientific">Gordonia terrae</name>
    <dbReference type="NCBI Taxonomy" id="2055"/>
    <lineage>
        <taxon>Bacteria</taxon>
        <taxon>Bacillati</taxon>
        <taxon>Actinomycetota</taxon>
        <taxon>Actinomycetes</taxon>
        <taxon>Mycobacteriales</taxon>
        <taxon>Gordoniaceae</taxon>
        <taxon>Gordonia</taxon>
    </lineage>
</organism>
<sequence length="727" mass="80567">MTDEKQDATAPVVTPPVAKKVPAERTHHGDTFVDDYEWLRDKDDPEVIAYLEAQNAFTESQTAQLADLRAQIFGEIKSRTKETDMSVPNRRGRYWYYGRTHEGKQYSTSCRCPIRSDDDWTPPEVGDDPLPGEEILLDANVEAEGHDFFSLGALTVSDDGNWLAYSIDVVGDERYTLRVKDLRSGELLPDEVRDTSGGAVWSADARHVFYSTVDAAWRPDTVWRHDIGAGTSDVKVFHEPDERFWVGMGTTRSDKFLVIGVGSKITSESYLLAADDPTGEFRSVAPRVEGVEYSVEHAVIDGADYLVIVHNGVGAGEDRDGAKAENFAIDLAPVADPSDRRPLIAHDPQRRIEDLDAFADYLVLSYRRDALPRLAIADLRQIDGIPAESDFREVTFDQELSSAGLGANPEWRAPKLRIGYGSFIEPAELFELDVASGERTLLKRQPVLGGYDPADYVQSREWAVADDGTRIPLSVVRRKETDAATPAPLLLYGYGSYEASIDPYFSVARLSMLDRGMVFVLAHIRGGGEMGRHWYENGKELSKRNTFTDFVAAARHLVDAGWTTPQQMVAEGGSAGGLLMGAVANLAPELFNGILASVPFVDALNSILDPSLPLTVIEWDEWGDPLHDPEVYRYMKTYTPYENVDAKPYPPILAQTSLNDTRVLFTEAAKWVARLQEKTTSDNPVLLKTEMSAGHGGVSGRYKQWEEVAFELAWILQQSGALDTSAC</sequence>
<dbReference type="KEGG" id="gta:BCM27_04145"/>